<proteinExistence type="predicted"/>
<comment type="caution">
    <text evidence="1">The sequence shown here is derived from an EMBL/GenBank/DDBJ whole genome shotgun (WGS) entry which is preliminary data.</text>
</comment>
<organism evidence="1 2">
    <name type="scientific">Taklimakanibacter albus</name>
    <dbReference type="NCBI Taxonomy" id="2800327"/>
    <lineage>
        <taxon>Bacteria</taxon>
        <taxon>Pseudomonadati</taxon>
        <taxon>Pseudomonadota</taxon>
        <taxon>Alphaproteobacteria</taxon>
        <taxon>Hyphomicrobiales</taxon>
        <taxon>Aestuariivirgaceae</taxon>
        <taxon>Taklimakanibacter</taxon>
    </lineage>
</organism>
<accession>A0ACC5R4A4</accession>
<evidence type="ECO:0000313" key="2">
    <source>
        <dbReference type="Proteomes" id="UP000616151"/>
    </source>
</evidence>
<dbReference type="Proteomes" id="UP000616151">
    <property type="component" value="Unassembled WGS sequence"/>
</dbReference>
<name>A0ACC5R4A4_9HYPH</name>
<protein>
    <submittedName>
        <fullName evidence="1">DUF922 domain-containing protein</fullName>
    </submittedName>
</protein>
<reference evidence="1" key="1">
    <citation type="submission" date="2021-01" db="EMBL/GenBank/DDBJ databases">
        <authorList>
            <person name="Sun Q."/>
        </authorList>
    </citation>
    <scope>NUCLEOTIDE SEQUENCE</scope>
    <source>
        <strain evidence="1">YIM B02566</strain>
    </source>
</reference>
<sequence>MRATKGMAIGAAILLSGLGMNAAEAAPAFTTKYVYYKVSGDTAAGVYVSMLKRGPHVKGEKAYAATSAESSQRGKLELTKSCRIVDYQYRIDFTIRLPKLTDEAGLSSSARDRWQQFSNFLRKHEETHRTIWMGCANEIETRVRALRGRTCDEVDRKAQAIRDQVQNACNRKHAAFDAAEQKKLSKHPFVKMVLAPIYKPIKTVKLAAKKRKKSAALFN</sequence>
<evidence type="ECO:0000313" key="1">
    <source>
        <dbReference type="EMBL" id="MBK1867435.1"/>
    </source>
</evidence>
<dbReference type="EMBL" id="JAENHL010000007">
    <property type="protein sequence ID" value="MBK1867435.1"/>
    <property type="molecule type" value="Genomic_DNA"/>
</dbReference>
<gene>
    <name evidence="1" type="ORF">JHL16_13850</name>
</gene>
<keyword evidence="2" id="KW-1185">Reference proteome</keyword>